<reference evidence="1" key="1">
    <citation type="submission" date="2022-08" db="EMBL/GenBank/DDBJ databases">
        <title>Genome Sequence of Lecanicillium fungicola.</title>
        <authorList>
            <person name="Buettner E."/>
        </authorList>
    </citation>
    <scope>NUCLEOTIDE SEQUENCE</scope>
    <source>
        <strain evidence="1">Babe33</strain>
    </source>
</reference>
<evidence type="ECO:0000313" key="2">
    <source>
        <dbReference type="Proteomes" id="UP001143910"/>
    </source>
</evidence>
<gene>
    <name evidence="1" type="ORF">NQ176_g10493</name>
</gene>
<name>A0ACC1MFE5_9HYPO</name>
<accession>A0ACC1MFE5</accession>
<dbReference type="EMBL" id="JANJQO010002888">
    <property type="protein sequence ID" value="KAJ2965692.1"/>
    <property type="molecule type" value="Genomic_DNA"/>
</dbReference>
<dbReference type="Proteomes" id="UP001143910">
    <property type="component" value="Unassembled WGS sequence"/>
</dbReference>
<protein>
    <submittedName>
        <fullName evidence="1">Uncharacterized protein</fullName>
    </submittedName>
</protein>
<organism evidence="1 2">
    <name type="scientific">Zarea fungicola</name>
    <dbReference type="NCBI Taxonomy" id="93591"/>
    <lineage>
        <taxon>Eukaryota</taxon>
        <taxon>Fungi</taxon>
        <taxon>Dikarya</taxon>
        <taxon>Ascomycota</taxon>
        <taxon>Pezizomycotina</taxon>
        <taxon>Sordariomycetes</taxon>
        <taxon>Hypocreomycetidae</taxon>
        <taxon>Hypocreales</taxon>
        <taxon>Cordycipitaceae</taxon>
        <taxon>Zarea</taxon>
    </lineage>
</organism>
<proteinExistence type="predicted"/>
<sequence length="93" mass="10243">MAGKGTGACHNALNTRSARCWECYGSHDCPKLDPWLVPLSRALVAKIEGESPTKEIRHARQALRVMFGLVGGRKSGENAFFDGFTAMEYQERG</sequence>
<comment type="caution">
    <text evidence="1">The sequence shown here is derived from an EMBL/GenBank/DDBJ whole genome shotgun (WGS) entry which is preliminary data.</text>
</comment>
<evidence type="ECO:0000313" key="1">
    <source>
        <dbReference type="EMBL" id="KAJ2965692.1"/>
    </source>
</evidence>
<keyword evidence="2" id="KW-1185">Reference proteome</keyword>